<comment type="catalytic activity">
    <reaction evidence="9">
        <text>L-seryl-[protein] + ATP = O-phospho-L-seryl-[protein] + ADP + H(+)</text>
        <dbReference type="Rhea" id="RHEA:17989"/>
        <dbReference type="Rhea" id="RHEA-COMP:9863"/>
        <dbReference type="Rhea" id="RHEA-COMP:11604"/>
        <dbReference type="ChEBI" id="CHEBI:15378"/>
        <dbReference type="ChEBI" id="CHEBI:29999"/>
        <dbReference type="ChEBI" id="CHEBI:30616"/>
        <dbReference type="ChEBI" id="CHEBI:83421"/>
        <dbReference type="ChEBI" id="CHEBI:456216"/>
        <dbReference type="EC" id="2.7.11.1"/>
    </reaction>
</comment>
<accession>A0ABY6UN67</accession>
<dbReference type="Proteomes" id="UP000766486">
    <property type="component" value="Unassembled WGS sequence"/>
</dbReference>
<sequence>MVIGPLFCLEPTNDEAKELVRDHRMRNPFDNLVCNGFGVESIGIGHTPSKADGYILAVLGRSGRRSDVQIPRKISRKYISRVHCTFEIDHKTGVIYICDGNGESRSSGGRSPTLRLGGSNSHGFLNGRAVLLPDLNTELFIGAEGFGELRFKLIWDEDRAKVLEYGSRLSKIIEPPSRSVFSFASASRSTSYDSSAMKTNLAWAEIKELATGSSTRLVKAVDVHSGRMMAVKILQDPFRNNYKVPSLTKEVKILQKAKHPCIVELISSRGWGNGPIEIFYQHFEENFADVIYALDQEQGGKLILQDICRAVLHDILEALVYIHGFGIIHNQIEPRNIYLSIDGDRCRFYLGNFGLSTMEKDSEHVVDATMLYMAPECFEKKPKTVAVDIWALYVTVIHAMDEIFRANTRHERDYAKICEAIQGVVNGGDKLFGDSKATGLRLSHLKLMAHPNAGQRATAAHMLQEVIELDRDSIHGQRIHDSTSITDPDPPAKRKTLLQRLVGYATKRE</sequence>
<dbReference type="SMART" id="SM00220">
    <property type="entry name" value="S_TKc"/>
    <property type="match status" value="1"/>
</dbReference>
<keyword evidence="13" id="KW-1185">Reference proteome</keyword>
<keyword evidence="6" id="KW-0418">Kinase</keyword>
<dbReference type="InterPro" id="IPR011009">
    <property type="entry name" value="Kinase-like_dom_sf"/>
</dbReference>
<dbReference type="EMBL" id="CABFNS010000833">
    <property type="protein sequence ID" value="VUC31459.1"/>
    <property type="molecule type" value="Genomic_DNA"/>
</dbReference>
<dbReference type="EC" id="2.7.11.1" evidence="2"/>
<dbReference type="InterPro" id="IPR000253">
    <property type="entry name" value="FHA_dom"/>
</dbReference>
<comment type="similarity">
    <text evidence="1">Belongs to the protein kinase superfamily. CAMK Ser/Thr protein kinase family. CHEK2 subfamily.</text>
</comment>
<keyword evidence="5" id="KW-0547">Nucleotide-binding</keyword>
<dbReference type="InterPro" id="IPR053235">
    <property type="entry name" value="Ser_Thr_kinase"/>
</dbReference>
<evidence type="ECO:0000313" key="13">
    <source>
        <dbReference type="Proteomes" id="UP000766486"/>
    </source>
</evidence>
<keyword evidence="4" id="KW-0808">Transferase</keyword>
<reference evidence="12 13" key="1">
    <citation type="submission" date="2019-06" db="EMBL/GenBank/DDBJ databases">
        <authorList>
            <person name="Broberg M."/>
        </authorList>
    </citation>
    <scope>NUCLEOTIDE SEQUENCE [LARGE SCALE GENOMIC DNA]</scope>
</reference>
<evidence type="ECO:0000256" key="5">
    <source>
        <dbReference type="ARBA" id="ARBA00022741"/>
    </source>
</evidence>
<evidence type="ECO:0000256" key="7">
    <source>
        <dbReference type="ARBA" id="ARBA00022840"/>
    </source>
</evidence>
<gene>
    <name evidence="12" type="ORF">CLO192961_LOCUS305451</name>
</gene>
<proteinExistence type="inferred from homology"/>
<keyword evidence="3" id="KW-0723">Serine/threonine-protein kinase</keyword>
<name>A0ABY6UN67_BIOOC</name>
<evidence type="ECO:0000256" key="1">
    <source>
        <dbReference type="ARBA" id="ARBA00005575"/>
    </source>
</evidence>
<comment type="caution">
    <text evidence="12">The sequence shown here is derived from an EMBL/GenBank/DDBJ whole genome shotgun (WGS) entry which is preliminary data.</text>
</comment>
<dbReference type="PROSITE" id="PS50011">
    <property type="entry name" value="PROTEIN_KINASE_DOM"/>
    <property type="match status" value="1"/>
</dbReference>
<protein>
    <recommendedName>
        <fullName evidence="2">non-specific serine/threonine protein kinase</fullName>
        <ecNumber evidence="2">2.7.11.1</ecNumber>
    </recommendedName>
</protein>
<evidence type="ECO:0000256" key="9">
    <source>
        <dbReference type="ARBA" id="ARBA00048679"/>
    </source>
</evidence>
<evidence type="ECO:0000256" key="3">
    <source>
        <dbReference type="ARBA" id="ARBA00022527"/>
    </source>
</evidence>
<evidence type="ECO:0000256" key="6">
    <source>
        <dbReference type="ARBA" id="ARBA00022777"/>
    </source>
</evidence>
<comment type="catalytic activity">
    <reaction evidence="8">
        <text>L-threonyl-[protein] + ATP = O-phospho-L-threonyl-[protein] + ADP + H(+)</text>
        <dbReference type="Rhea" id="RHEA:46608"/>
        <dbReference type="Rhea" id="RHEA-COMP:11060"/>
        <dbReference type="Rhea" id="RHEA-COMP:11605"/>
        <dbReference type="ChEBI" id="CHEBI:15378"/>
        <dbReference type="ChEBI" id="CHEBI:30013"/>
        <dbReference type="ChEBI" id="CHEBI:30616"/>
        <dbReference type="ChEBI" id="CHEBI:61977"/>
        <dbReference type="ChEBI" id="CHEBI:456216"/>
        <dbReference type="EC" id="2.7.11.1"/>
    </reaction>
</comment>
<evidence type="ECO:0000259" key="11">
    <source>
        <dbReference type="PROSITE" id="PS50011"/>
    </source>
</evidence>
<dbReference type="Gene3D" id="1.10.510.10">
    <property type="entry name" value="Transferase(Phosphotransferase) domain 1"/>
    <property type="match status" value="1"/>
</dbReference>
<organism evidence="12 13">
    <name type="scientific">Bionectria ochroleuca</name>
    <name type="common">Gliocladium roseum</name>
    <dbReference type="NCBI Taxonomy" id="29856"/>
    <lineage>
        <taxon>Eukaryota</taxon>
        <taxon>Fungi</taxon>
        <taxon>Dikarya</taxon>
        <taxon>Ascomycota</taxon>
        <taxon>Pezizomycotina</taxon>
        <taxon>Sordariomycetes</taxon>
        <taxon>Hypocreomycetidae</taxon>
        <taxon>Hypocreales</taxon>
        <taxon>Bionectriaceae</taxon>
        <taxon>Clonostachys</taxon>
    </lineage>
</organism>
<evidence type="ECO:0000259" key="10">
    <source>
        <dbReference type="PROSITE" id="PS50006"/>
    </source>
</evidence>
<dbReference type="Gene3D" id="3.30.200.20">
    <property type="entry name" value="Phosphorylase Kinase, domain 1"/>
    <property type="match status" value="1"/>
</dbReference>
<dbReference type="CDD" id="cd00180">
    <property type="entry name" value="PKc"/>
    <property type="match status" value="1"/>
</dbReference>
<evidence type="ECO:0000313" key="12">
    <source>
        <dbReference type="EMBL" id="VUC31459.1"/>
    </source>
</evidence>
<dbReference type="PROSITE" id="PS50006">
    <property type="entry name" value="FHA_DOMAIN"/>
    <property type="match status" value="1"/>
</dbReference>
<dbReference type="Pfam" id="PF00069">
    <property type="entry name" value="Pkinase"/>
    <property type="match status" value="1"/>
</dbReference>
<dbReference type="SUPFAM" id="SSF56112">
    <property type="entry name" value="Protein kinase-like (PK-like)"/>
    <property type="match status" value="1"/>
</dbReference>
<feature type="domain" description="FHA" evidence="10">
    <location>
        <begin position="57"/>
        <end position="116"/>
    </location>
</feature>
<dbReference type="PANTHER" id="PTHR24361:SF433">
    <property type="entry name" value="PROTEIN KINASE DOMAIN-CONTAINING PROTEIN"/>
    <property type="match status" value="1"/>
</dbReference>
<feature type="domain" description="Protein kinase" evidence="11">
    <location>
        <begin position="203"/>
        <end position="467"/>
    </location>
</feature>
<evidence type="ECO:0000256" key="4">
    <source>
        <dbReference type="ARBA" id="ARBA00022679"/>
    </source>
</evidence>
<evidence type="ECO:0000256" key="8">
    <source>
        <dbReference type="ARBA" id="ARBA00047899"/>
    </source>
</evidence>
<evidence type="ECO:0000256" key="2">
    <source>
        <dbReference type="ARBA" id="ARBA00012513"/>
    </source>
</evidence>
<dbReference type="PANTHER" id="PTHR24361">
    <property type="entry name" value="MITOGEN-ACTIVATED KINASE KINASE KINASE"/>
    <property type="match status" value="1"/>
</dbReference>
<keyword evidence="7" id="KW-0067">ATP-binding</keyword>
<dbReference type="InterPro" id="IPR000719">
    <property type="entry name" value="Prot_kinase_dom"/>
</dbReference>